<sequence length="195" mass="22247">MKKIALYFTNQIIKIDNEAEADREIYLYAFESIFTKIFIYILLCIIGIATKTFFSVGLTIVYIVLLRGQTSGFHANTPYVCTLLSITTCLGCVFISLNVVFSKNHYIILFLLIISVLYILHTSPINHKALDLTPYEKEIMHKKTGRILFIELLFISLFYISSSLRSFSLCGSLSIIAVAFYMLLAKLLNQEVKNE</sequence>
<proteinExistence type="predicted"/>
<evidence type="ECO:0000256" key="1">
    <source>
        <dbReference type="ARBA" id="ARBA00022475"/>
    </source>
</evidence>
<evidence type="ECO:0000256" key="4">
    <source>
        <dbReference type="ARBA" id="ARBA00022692"/>
    </source>
</evidence>
<accession>A0A6L8Y103</accession>
<keyword evidence="6 8" id="KW-1133">Transmembrane helix</keyword>
<evidence type="ECO:0000313" key="9">
    <source>
        <dbReference type="EMBL" id="MZS91113.1"/>
    </source>
</evidence>
<organism evidence="9 10">
    <name type="scientific">Blautia wexlerae</name>
    <dbReference type="NCBI Taxonomy" id="418240"/>
    <lineage>
        <taxon>Bacteria</taxon>
        <taxon>Bacillati</taxon>
        <taxon>Bacillota</taxon>
        <taxon>Clostridia</taxon>
        <taxon>Lachnospirales</taxon>
        <taxon>Lachnospiraceae</taxon>
        <taxon>Blautia</taxon>
    </lineage>
</organism>
<dbReference type="InterPro" id="IPR006741">
    <property type="entry name" value="AgrB"/>
</dbReference>
<keyword evidence="5" id="KW-0378">Hydrolase</keyword>
<dbReference type="GO" id="GO:0008233">
    <property type="term" value="F:peptidase activity"/>
    <property type="evidence" value="ECO:0007669"/>
    <property type="project" value="UniProtKB-KW"/>
</dbReference>
<reference evidence="9 10" key="1">
    <citation type="journal article" date="2019" name="Nat. Med.">
        <title>A library of human gut bacterial isolates paired with longitudinal multiomics data enables mechanistic microbiome research.</title>
        <authorList>
            <person name="Poyet M."/>
            <person name="Groussin M."/>
            <person name="Gibbons S.M."/>
            <person name="Avila-Pacheco J."/>
            <person name="Jiang X."/>
            <person name="Kearney S.M."/>
            <person name="Perrotta A.R."/>
            <person name="Berdy B."/>
            <person name="Zhao S."/>
            <person name="Lieberman T.D."/>
            <person name="Swanson P.K."/>
            <person name="Smith M."/>
            <person name="Roesemann S."/>
            <person name="Alexander J.E."/>
            <person name="Rich S.A."/>
            <person name="Livny J."/>
            <person name="Vlamakis H."/>
            <person name="Clish C."/>
            <person name="Bullock K."/>
            <person name="Deik A."/>
            <person name="Scott J."/>
            <person name="Pierce K.A."/>
            <person name="Xavier R.J."/>
            <person name="Alm E.J."/>
        </authorList>
    </citation>
    <scope>NUCLEOTIDE SEQUENCE [LARGE SCALE GENOMIC DNA]</scope>
    <source>
        <strain evidence="9 10">BIOML-A12</strain>
    </source>
</reference>
<evidence type="ECO:0000256" key="8">
    <source>
        <dbReference type="SAM" id="Phobius"/>
    </source>
</evidence>
<keyword evidence="4 8" id="KW-0812">Transmembrane</keyword>
<evidence type="ECO:0000256" key="7">
    <source>
        <dbReference type="ARBA" id="ARBA00023136"/>
    </source>
</evidence>
<dbReference type="Pfam" id="PF04647">
    <property type="entry name" value="AgrB"/>
    <property type="match status" value="1"/>
</dbReference>
<evidence type="ECO:0000256" key="3">
    <source>
        <dbReference type="ARBA" id="ARBA00022670"/>
    </source>
</evidence>
<dbReference type="AlphaFoldDB" id="A0A6L8Y103"/>
<dbReference type="GO" id="GO:0009372">
    <property type="term" value="P:quorum sensing"/>
    <property type="evidence" value="ECO:0007669"/>
    <property type="project" value="UniProtKB-KW"/>
</dbReference>
<feature type="transmembrane region" description="Helical" evidence="8">
    <location>
        <begin position="144"/>
        <end position="160"/>
    </location>
</feature>
<keyword evidence="7 8" id="KW-0472">Membrane</keyword>
<dbReference type="SMART" id="SM00793">
    <property type="entry name" value="AgrB"/>
    <property type="match status" value="1"/>
</dbReference>
<evidence type="ECO:0000256" key="5">
    <source>
        <dbReference type="ARBA" id="ARBA00022801"/>
    </source>
</evidence>
<dbReference type="Proteomes" id="UP000477156">
    <property type="component" value="Unassembled WGS sequence"/>
</dbReference>
<dbReference type="EMBL" id="WWVF01000072">
    <property type="protein sequence ID" value="MZS91113.1"/>
    <property type="molecule type" value="Genomic_DNA"/>
</dbReference>
<feature type="transmembrane region" description="Helical" evidence="8">
    <location>
        <begin position="106"/>
        <end position="123"/>
    </location>
</feature>
<dbReference type="RefSeq" id="WP_161276670.1">
    <property type="nucleotide sequence ID" value="NZ_WWUZ01000073.1"/>
</dbReference>
<feature type="transmembrane region" description="Helical" evidence="8">
    <location>
        <begin position="77"/>
        <end position="100"/>
    </location>
</feature>
<comment type="caution">
    <text evidence="9">The sequence shown here is derived from an EMBL/GenBank/DDBJ whole genome shotgun (WGS) entry which is preliminary data.</text>
</comment>
<dbReference type="GO" id="GO:0006508">
    <property type="term" value="P:proteolysis"/>
    <property type="evidence" value="ECO:0007669"/>
    <property type="project" value="UniProtKB-KW"/>
</dbReference>
<evidence type="ECO:0000256" key="6">
    <source>
        <dbReference type="ARBA" id="ARBA00022989"/>
    </source>
</evidence>
<feature type="transmembrane region" description="Helical" evidence="8">
    <location>
        <begin position="37"/>
        <end position="65"/>
    </location>
</feature>
<keyword evidence="3" id="KW-0645">Protease</keyword>
<protein>
    <recommendedName>
        <fullName evidence="11">Accessory gene regulator protein</fullName>
    </recommendedName>
</protein>
<gene>
    <name evidence="9" type="ORF">GT712_19240</name>
</gene>
<dbReference type="GO" id="GO:0016020">
    <property type="term" value="C:membrane"/>
    <property type="evidence" value="ECO:0007669"/>
    <property type="project" value="InterPro"/>
</dbReference>
<feature type="transmembrane region" description="Helical" evidence="8">
    <location>
        <begin position="166"/>
        <end position="184"/>
    </location>
</feature>
<name>A0A6L8Y103_9FIRM</name>
<evidence type="ECO:0000256" key="2">
    <source>
        <dbReference type="ARBA" id="ARBA00022654"/>
    </source>
</evidence>
<evidence type="ECO:0000313" key="10">
    <source>
        <dbReference type="Proteomes" id="UP000477156"/>
    </source>
</evidence>
<keyword evidence="2" id="KW-0673">Quorum sensing</keyword>
<keyword evidence="1" id="KW-1003">Cell membrane</keyword>
<evidence type="ECO:0008006" key="11">
    <source>
        <dbReference type="Google" id="ProtNLM"/>
    </source>
</evidence>